<dbReference type="EMBL" id="BMHP01000001">
    <property type="protein sequence ID" value="GGD52323.1"/>
    <property type="molecule type" value="Genomic_DNA"/>
</dbReference>
<name>A0A916YNE6_9BACL</name>
<dbReference type="AlphaFoldDB" id="A0A916YNE6"/>
<gene>
    <name evidence="1" type="ORF">GCM10010911_07290</name>
</gene>
<comment type="caution">
    <text evidence="1">The sequence shown here is derived from an EMBL/GenBank/DDBJ whole genome shotgun (WGS) entry which is preliminary data.</text>
</comment>
<accession>A0A916YNE6</accession>
<reference evidence="1" key="1">
    <citation type="journal article" date="2014" name="Int. J. Syst. Evol. Microbiol.">
        <title>Complete genome sequence of Corynebacterium casei LMG S-19264T (=DSM 44701T), isolated from a smear-ripened cheese.</title>
        <authorList>
            <consortium name="US DOE Joint Genome Institute (JGI-PGF)"/>
            <person name="Walter F."/>
            <person name="Albersmeier A."/>
            <person name="Kalinowski J."/>
            <person name="Ruckert C."/>
        </authorList>
    </citation>
    <scope>NUCLEOTIDE SEQUENCE</scope>
    <source>
        <strain evidence="1">CGMCC 1.15178</strain>
    </source>
</reference>
<reference evidence="1" key="2">
    <citation type="submission" date="2020-09" db="EMBL/GenBank/DDBJ databases">
        <authorList>
            <person name="Sun Q."/>
            <person name="Zhou Y."/>
        </authorList>
    </citation>
    <scope>NUCLEOTIDE SEQUENCE</scope>
    <source>
        <strain evidence="1">CGMCC 1.15178</strain>
    </source>
</reference>
<dbReference type="Proteomes" id="UP000612456">
    <property type="component" value="Unassembled WGS sequence"/>
</dbReference>
<organism evidence="1 2">
    <name type="scientific">Paenibacillus nasutitermitis</name>
    <dbReference type="NCBI Taxonomy" id="1652958"/>
    <lineage>
        <taxon>Bacteria</taxon>
        <taxon>Bacillati</taxon>
        <taxon>Bacillota</taxon>
        <taxon>Bacilli</taxon>
        <taxon>Bacillales</taxon>
        <taxon>Paenibacillaceae</taxon>
        <taxon>Paenibacillus</taxon>
    </lineage>
</organism>
<proteinExistence type="predicted"/>
<dbReference type="RefSeq" id="WP_229750043.1">
    <property type="nucleotide sequence ID" value="NZ_BMHP01000001.1"/>
</dbReference>
<keyword evidence="2" id="KW-1185">Reference proteome</keyword>
<evidence type="ECO:0000313" key="2">
    <source>
        <dbReference type="Proteomes" id="UP000612456"/>
    </source>
</evidence>
<evidence type="ECO:0000313" key="1">
    <source>
        <dbReference type="EMBL" id="GGD52323.1"/>
    </source>
</evidence>
<protein>
    <submittedName>
        <fullName evidence="1">Uncharacterized protein</fullName>
    </submittedName>
</protein>
<sequence>MTVHFINLICKIEELQDYLGSRNSSARYRNKTAPSQNWCFGLDVYNNILLHLERVHETDAVIDIRPYHLFYERSGLLTQN</sequence>